<evidence type="ECO:0000313" key="11">
    <source>
        <dbReference type="Proteomes" id="UP000007062"/>
    </source>
</evidence>
<sequence>MVTQLSQPLPLRGQHTMATVNLYYLGLVCLLAVTATAASQCFRDAGQLKRVVQAQEECVRYLRIPCARLAVYNKFIYPNDAETQCMVRCMGLNLGWWNDTHGVQEASMRSFFHPDPNDCDYERRTYRCLHSQRLDRPAPHDEACERAYESFRCYYEHYGNLVVTPQFVRLNALQQLDVLLQCADMLQYPMPDRSFSCAKTHVAGAEGDFDCVLRCYMLRTGLYSEQYGPNLDRIYVQCNNYANETVFRETTDACYQRLRSDCQDECTLIARYVRECFPAGGIIFLNSLW</sequence>
<dbReference type="FunFam" id="1.10.238.20:FF:000003">
    <property type="entry name" value="AGAP010409-PA"/>
    <property type="match status" value="1"/>
</dbReference>
<reference evidence="9" key="8">
    <citation type="submission" date="2011-05" db="EMBL/GenBank/DDBJ databases">
        <authorList>
            <consortium name="VectorBase"/>
        </authorList>
    </citation>
    <scope>NUCLEOTIDE SEQUENCE</scope>
    <source>
        <strain evidence="9">PEST</strain>
    </source>
</reference>
<dbReference type="FunFam" id="1.10.238.20:FF:000002">
    <property type="entry name" value="AGAP000641-PA"/>
    <property type="match status" value="1"/>
</dbReference>
<evidence type="ECO:0000256" key="5">
    <source>
        <dbReference type="ARBA" id="ARBA00023157"/>
    </source>
</evidence>
<keyword evidence="11" id="KW-1185">Reference proteome</keyword>
<gene>
    <name evidence="7" type="primary">Obp1</name>
    <name evidence="10" type="synonym">1280990</name>
    <name evidence="8" type="synonym">AgamOBP30</name>
    <name evidence="9" type="ORF">AgaP_AGAP011647</name>
</gene>
<dbReference type="Gene3D" id="1.10.238.20">
    <property type="entry name" value="Pheromone/general odorant binding protein domain"/>
    <property type="match status" value="2"/>
</dbReference>
<dbReference type="HOGENOM" id="CLU_057764_0_0_1"/>
<dbReference type="EnsemblMetazoa" id="AGAP011647-RA">
    <property type="protein sequence ID" value="AGAP011647-PA"/>
    <property type="gene ID" value="AGAP011647"/>
</dbReference>
<reference evidence="8" key="4">
    <citation type="submission" date="2002-08" db="EMBL/GenBank/DDBJ databases">
        <authorList>
            <person name="Xu P."/>
            <person name="Smith D.P."/>
        </authorList>
    </citation>
    <scope>NUCLEOTIDE SEQUENCE</scope>
</reference>
<evidence type="ECO:0000313" key="7">
    <source>
        <dbReference type="EMBL" id="AAL60410.1"/>
    </source>
</evidence>
<dbReference type="VEuPathDB" id="VectorBase:AGAP011647"/>
<comment type="subcellular location">
    <subcellularLocation>
        <location evidence="1">Secreted</location>
    </subcellularLocation>
</comment>
<accession>Q8WRX3</accession>
<keyword evidence="4" id="KW-0732">Signal</keyword>
<dbReference type="OMA" id="MQETRCL"/>
<keyword evidence="6" id="KW-0812">Transmembrane</keyword>
<evidence type="ECO:0000313" key="8">
    <source>
        <dbReference type="EMBL" id="AAO12073.1"/>
    </source>
</evidence>
<accession>Q7PKB5</accession>
<dbReference type="GO" id="GO:0005549">
    <property type="term" value="F:odorant binding"/>
    <property type="evidence" value="ECO:0007669"/>
    <property type="project" value="InterPro"/>
</dbReference>
<dbReference type="Proteomes" id="UP000007062">
    <property type="component" value="Chromosome 3L"/>
</dbReference>
<dbReference type="SUPFAM" id="SSF47565">
    <property type="entry name" value="Insect pheromone/odorant-binding proteins"/>
    <property type="match status" value="2"/>
</dbReference>
<keyword evidence="6" id="KW-1133">Transmembrane helix</keyword>
<evidence type="ECO:0000256" key="4">
    <source>
        <dbReference type="ARBA" id="ARBA00022729"/>
    </source>
</evidence>
<dbReference type="EMBL" id="AF393485">
    <property type="protein sequence ID" value="AAL60410.1"/>
    <property type="molecule type" value="Genomic_DNA"/>
</dbReference>
<keyword evidence="5" id="KW-1015">Disulfide bond</keyword>
<dbReference type="VEuPathDB" id="VectorBase:AGAMI1_003036"/>
<name>Q8WRX3_ANOGA</name>
<comment type="similarity">
    <text evidence="2">Belongs to the PBP/GOBP family.</text>
</comment>
<evidence type="ECO:0000313" key="10">
    <source>
        <dbReference type="EnsemblMetazoa" id="AGAP011647-PA"/>
    </source>
</evidence>
<feature type="transmembrane region" description="Helical" evidence="6">
    <location>
        <begin position="20"/>
        <end position="42"/>
    </location>
</feature>
<dbReference type="InterPro" id="IPR006170">
    <property type="entry name" value="PBP/GOBP"/>
</dbReference>
<dbReference type="CDD" id="cd23992">
    <property type="entry name" value="PBP_GOBP"/>
    <property type="match status" value="1"/>
</dbReference>
<dbReference type="EMBL" id="AAAB01008986">
    <property type="protein sequence ID" value="EAA43331.1"/>
    <property type="molecule type" value="Genomic_DNA"/>
</dbReference>
<organism evidence="7">
    <name type="scientific">Anopheles gambiae</name>
    <name type="common">African malaria mosquito</name>
    <dbReference type="NCBI Taxonomy" id="7165"/>
    <lineage>
        <taxon>Eukaryota</taxon>
        <taxon>Metazoa</taxon>
        <taxon>Ecdysozoa</taxon>
        <taxon>Arthropoda</taxon>
        <taxon>Hexapoda</taxon>
        <taxon>Insecta</taxon>
        <taxon>Pterygota</taxon>
        <taxon>Neoptera</taxon>
        <taxon>Endopterygota</taxon>
        <taxon>Diptera</taxon>
        <taxon>Nematocera</taxon>
        <taxon>Culicoidea</taxon>
        <taxon>Culicidae</taxon>
        <taxon>Anophelinae</taxon>
        <taxon>Anopheles</taxon>
    </lineage>
</organism>
<dbReference type="GO" id="GO:0007608">
    <property type="term" value="P:sensory perception of smell"/>
    <property type="evidence" value="ECO:0000318"/>
    <property type="project" value="GO_Central"/>
</dbReference>
<evidence type="ECO:0000256" key="1">
    <source>
        <dbReference type="ARBA" id="ARBA00004613"/>
    </source>
</evidence>
<dbReference type="KEGG" id="aga:1280990"/>
<dbReference type="InterPro" id="IPR036728">
    <property type="entry name" value="PBP_GOBP_sf"/>
</dbReference>
<reference evidence="8" key="5">
    <citation type="journal article" date="2003" name="Insect Mol. Biol.">
        <title>Identification of a distinct family of genes encoding atypical odorant-binding proteins in the malaria vector mosquito, Anopheles gambiae.</title>
        <authorList>
            <person name="Xu P.X."/>
            <person name="Zwiebel L.J."/>
            <person name="Smith D.P."/>
        </authorList>
    </citation>
    <scope>NUCLEOTIDE SEQUENCE</scope>
</reference>
<dbReference type="EMBL" id="AY146758">
    <property type="protein sequence ID" value="AAO12073.1"/>
    <property type="molecule type" value="Genomic_DNA"/>
</dbReference>
<dbReference type="PANTHER" id="PTHR11857:SF46">
    <property type="entry name" value="GENERAL ODORANT-BINDING PROTEIN 99A-RELATED"/>
    <property type="match status" value="1"/>
</dbReference>
<evidence type="ECO:0000256" key="6">
    <source>
        <dbReference type="SAM" id="Phobius"/>
    </source>
</evidence>
<dbReference type="PANTHER" id="PTHR11857">
    <property type="entry name" value="ODORANT BINDING PROTEIN-RELATED"/>
    <property type="match status" value="1"/>
</dbReference>
<dbReference type="STRING" id="7165.Q8WRX3"/>
<reference evidence="9 10" key="6">
    <citation type="journal article" date="2004" name="Trends Parasitol.">
        <title>The Anopheles gambiae genome: an update.</title>
        <authorList>
            <person name="Mongin E."/>
            <person name="Louis C."/>
            <person name="Holt R.A."/>
            <person name="Birney E."/>
            <person name="Collins F.H."/>
        </authorList>
    </citation>
    <scope>NUCLEOTIDE SEQUENCE</scope>
    <source>
        <strain evidence="9 10">PEST</strain>
    </source>
</reference>
<dbReference type="GO" id="GO:0005615">
    <property type="term" value="C:extracellular space"/>
    <property type="evidence" value="ECO:0000318"/>
    <property type="project" value="GO_Central"/>
</dbReference>
<evidence type="ECO:0000256" key="3">
    <source>
        <dbReference type="ARBA" id="ARBA00022525"/>
    </source>
</evidence>
<reference evidence="9" key="3">
    <citation type="submission" date="2002-03" db="EMBL/GenBank/DDBJ databases">
        <authorList>
            <consortium name="The Anopheles Genome Sequencing Consortium"/>
        </authorList>
    </citation>
    <scope>NUCLEOTIDE SEQUENCE</scope>
    <source>
        <strain evidence="9">PEST</strain>
    </source>
</reference>
<keyword evidence="3" id="KW-0964">Secreted</keyword>
<reference evidence="9" key="7">
    <citation type="journal article" date="2007" name="Genome Biol.">
        <title>Update of the Anopheles gambiae PEST genome assembly.</title>
        <authorList>
            <person name="Sharakhova M.V."/>
            <person name="Hammond M.P."/>
            <person name="Lobo N.F."/>
            <person name="Krzywinski J."/>
            <person name="Unger M.F."/>
            <person name="Hillenmeyer M.E."/>
            <person name="Bruggner R.V."/>
            <person name="Birney E."/>
            <person name="Collins F.H."/>
        </authorList>
    </citation>
    <scope>NUCLEOTIDE SEQUENCE</scope>
    <source>
        <strain evidence="9">PEST</strain>
    </source>
</reference>
<dbReference type="PaxDb" id="7165-AGAP011647-PA"/>
<reference evidence="9 11" key="2">
    <citation type="journal article" date="2002" name="Science">
        <title>The genome sequence of the malaria mosquito Anopheles gambiae.</title>
        <authorList>
            <person name="Holt R.A."/>
            <person name="Subramanian G.M."/>
            <person name="Halpern A."/>
            <person name="Sutton G.G."/>
            <person name="Charlab R."/>
            <person name="Nusskern D.R."/>
            <person name="Wincker P."/>
            <person name="Clark A.G."/>
            <person name="Ribeiro J.M."/>
            <person name="Wides R."/>
            <person name="Salzberg S.L."/>
            <person name="Loftus B."/>
            <person name="Yandell M."/>
            <person name="Majoros W.H."/>
            <person name="Rusch D.B."/>
            <person name="Lai Z."/>
            <person name="Kraft C.L."/>
            <person name="Abril J.F."/>
            <person name="Anthouard V."/>
            <person name="Arensburger P."/>
            <person name="Atkinson P.W."/>
            <person name="Baden H."/>
            <person name="de Berardinis V."/>
            <person name="Baldwin D."/>
            <person name="Benes V."/>
            <person name="Biedler J."/>
            <person name="Blass C."/>
            <person name="Bolanos R."/>
            <person name="Boscus D."/>
            <person name="Barnstead M."/>
            <person name="Cai S."/>
            <person name="Center A."/>
            <person name="Chaturverdi K."/>
            <person name="Christophides G.K."/>
            <person name="Chrystal M.A."/>
            <person name="Clamp M."/>
            <person name="Cravchik A."/>
            <person name="Curwen V."/>
            <person name="Dana A."/>
            <person name="Delcher A."/>
            <person name="Dew I."/>
            <person name="Evans C.A."/>
            <person name="Flanigan M."/>
            <person name="Grundschober-Freimoser A."/>
            <person name="Friedli L."/>
            <person name="Gu Z."/>
            <person name="Guan P."/>
            <person name="Guigo R."/>
            <person name="Hillenmeyer M.E."/>
            <person name="Hladun S.L."/>
            <person name="Hogan J.R."/>
            <person name="Hong Y.S."/>
            <person name="Hoover J."/>
            <person name="Jaillon O."/>
            <person name="Ke Z."/>
            <person name="Kodira C."/>
            <person name="Kokoza E."/>
            <person name="Koutsos A."/>
            <person name="Letunic I."/>
            <person name="Levitsky A."/>
            <person name="Liang Y."/>
            <person name="Lin J.J."/>
            <person name="Lobo N.F."/>
            <person name="Lopez J.R."/>
            <person name="Malek J.A."/>
            <person name="McIntosh T.C."/>
            <person name="Meister S."/>
            <person name="Miller J."/>
            <person name="Mobarry C."/>
            <person name="Mongin E."/>
            <person name="Murphy S.D."/>
            <person name="O'Brochta D.A."/>
            <person name="Pfannkoch C."/>
            <person name="Qi R."/>
            <person name="Regier M.A."/>
            <person name="Remington K."/>
            <person name="Shao H."/>
            <person name="Sharakhova M.V."/>
            <person name="Sitter C.D."/>
            <person name="Shetty J."/>
            <person name="Smith T.J."/>
            <person name="Strong R."/>
            <person name="Sun J."/>
            <person name="Thomasova D."/>
            <person name="Ton L.Q."/>
            <person name="Topalis P."/>
            <person name="Tu Z."/>
            <person name="Unger M.F."/>
            <person name="Walenz B."/>
            <person name="Wang A."/>
            <person name="Wang J."/>
            <person name="Wang M."/>
            <person name="Wang X."/>
            <person name="Woodford K.J."/>
            <person name="Wortman J.R."/>
            <person name="Wu M."/>
            <person name="Yao A."/>
            <person name="Zdobnov E.M."/>
            <person name="Zhang H."/>
            <person name="Zhao Q."/>
            <person name="Zhao S."/>
            <person name="Zhu S.C."/>
            <person name="Zhimulev I."/>
            <person name="Coluzzi M."/>
            <person name="della Torre A."/>
            <person name="Roth C.W."/>
            <person name="Louis C."/>
            <person name="Kalush F."/>
            <person name="Mural R.J."/>
            <person name="Myers E.W."/>
            <person name="Adams M.D."/>
            <person name="Smith H.O."/>
            <person name="Broder S."/>
            <person name="Gardner M.J."/>
            <person name="Fraser C.M."/>
            <person name="Birney E."/>
            <person name="Bork P."/>
            <person name="Brey P.T."/>
            <person name="Venter J.C."/>
            <person name="Weissenbach J."/>
            <person name="Kafatos F.C."/>
            <person name="Collins F.H."/>
            <person name="Hoffman S.L."/>
        </authorList>
    </citation>
    <scope>NUCLEOTIDE SEQUENCE [LARGE SCALE GENOMIC DNA]</scope>
    <source>
        <strain evidence="9 11">PEST</strain>
    </source>
</reference>
<protein>
    <submittedName>
        <fullName evidence="9">AGAP011647-PA</fullName>
    </submittedName>
    <submittedName>
        <fullName evidence="7">Odorant binding protein 1</fullName>
    </submittedName>
    <submittedName>
        <fullName evidence="8">Odorant-binding protein AgamOBP30</fullName>
    </submittedName>
</protein>
<keyword evidence="6" id="KW-0472">Membrane</keyword>
<evidence type="ECO:0000256" key="2">
    <source>
        <dbReference type="ARBA" id="ARBA00008098"/>
    </source>
</evidence>
<evidence type="ECO:0000313" key="9">
    <source>
        <dbReference type="EMBL" id="EAA43331.1"/>
    </source>
</evidence>
<dbReference type="Pfam" id="PF01395">
    <property type="entry name" value="PBP_GOBP"/>
    <property type="match status" value="2"/>
</dbReference>
<proteinExistence type="inferred from homology"/>
<reference evidence="10" key="9">
    <citation type="submission" date="2021-01" db="UniProtKB">
        <authorList>
            <consortium name="EnsemblMetazoa"/>
        </authorList>
    </citation>
    <scope>IDENTIFICATION</scope>
    <source>
        <strain evidence="10">PEST</strain>
    </source>
</reference>
<reference evidence="7" key="1">
    <citation type="submission" date="2001-06" db="EMBL/GenBank/DDBJ databases">
        <title>Molecular evolution of insect odorant binding proteins.</title>
        <authorList>
            <person name="Robertson H.M."/>
            <person name="Brakebill C."/>
            <person name="Schmidt L."/>
            <person name="Mostafavipour P."/>
            <person name="Todres E."/>
            <person name="Ramsdell K."/>
            <person name="Patch H.M."/>
            <person name="Walden K.K.O."/>
            <person name="Nardi J.B."/>
        </authorList>
    </citation>
    <scope>NUCLEOTIDE SEQUENCE</scope>
</reference>
<dbReference type="AlphaFoldDB" id="Q8WRX3"/>